<organism evidence="2 3">
    <name type="scientific">Vibrio astriarenae</name>
    <dbReference type="NCBI Taxonomy" id="1481923"/>
    <lineage>
        <taxon>Bacteria</taxon>
        <taxon>Pseudomonadati</taxon>
        <taxon>Pseudomonadota</taxon>
        <taxon>Gammaproteobacteria</taxon>
        <taxon>Vibrionales</taxon>
        <taxon>Vibrionaceae</taxon>
        <taxon>Vibrio</taxon>
    </lineage>
</organism>
<evidence type="ECO:0000313" key="3">
    <source>
        <dbReference type="Proteomes" id="UP000464262"/>
    </source>
</evidence>
<reference evidence="2 3" key="1">
    <citation type="submission" date="2020-01" db="EMBL/GenBank/DDBJ databases">
        <title>Whole genome and functional gene identification of agarase of Vibrio HN897.</title>
        <authorList>
            <person name="Liu Y."/>
            <person name="Zhao Z."/>
        </authorList>
    </citation>
    <scope>NUCLEOTIDE SEQUENCE [LARGE SCALE GENOMIC DNA]</scope>
    <source>
        <strain evidence="2 3">HN897</strain>
    </source>
</reference>
<gene>
    <name evidence="2" type="ORF">GT360_16575</name>
</gene>
<sequence>MHSDYYNQVSSRKSCLDDSSTSNDEIRELTNIWFQEGFQRLKRQENKNSIEQKVRYESTILFLLKCPDYRKAFSQVISIWPHCDVSKSELNRLLLLSDPELERN</sequence>
<dbReference type="Proteomes" id="UP000464262">
    <property type="component" value="Chromosome 2"/>
</dbReference>
<evidence type="ECO:0000256" key="1">
    <source>
        <dbReference type="SAM" id="MobiDB-lite"/>
    </source>
</evidence>
<dbReference type="AlphaFoldDB" id="A0A7Z2T6H2"/>
<feature type="region of interest" description="Disordered" evidence="1">
    <location>
        <begin position="1"/>
        <end position="22"/>
    </location>
</feature>
<keyword evidence="3" id="KW-1185">Reference proteome</keyword>
<evidence type="ECO:0000313" key="2">
    <source>
        <dbReference type="EMBL" id="QIA65170.1"/>
    </source>
</evidence>
<dbReference type="EMBL" id="CP047476">
    <property type="protein sequence ID" value="QIA65170.1"/>
    <property type="molecule type" value="Genomic_DNA"/>
</dbReference>
<name>A0A7Z2T6H2_9VIBR</name>
<protein>
    <submittedName>
        <fullName evidence="2">Uncharacterized protein</fullName>
    </submittedName>
</protein>
<accession>A0A7Z2T6H2</accession>
<proteinExistence type="predicted"/>
<dbReference type="KEGG" id="vas:GT360_16575"/>
<dbReference type="RefSeq" id="WP_164650070.1">
    <property type="nucleotide sequence ID" value="NZ_CP047476.1"/>
</dbReference>